<keyword evidence="3" id="KW-0444">Lipid biosynthesis</keyword>
<dbReference type="InterPro" id="IPR017438">
    <property type="entry name" value="ATP-NAD_kinase_N"/>
</dbReference>
<evidence type="ECO:0000256" key="4">
    <source>
        <dbReference type="ARBA" id="ARBA00022679"/>
    </source>
</evidence>
<evidence type="ECO:0000256" key="7">
    <source>
        <dbReference type="ARBA" id="ARBA00022777"/>
    </source>
</evidence>
<dbReference type="Pfam" id="PF19279">
    <property type="entry name" value="YegS_C"/>
    <property type="match status" value="1"/>
</dbReference>
<dbReference type="InterPro" id="IPR005218">
    <property type="entry name" value="Diacylglycerol/lipid_kinase"/>
</dbReference>
<dbReference type="AlphaFoldDB" id="A0A1H1QXW3"/>
<dbReference type="InterPro" id="IPR016064">
    <property type="entry name" value="NAD/diacylglycerol_kinase_sf"/>
</dbReference>
<evidence type="ECO:0000256" key="9">
    <source>
        <dbReference type="ARBA" id="ARBA00022842"/>
    </source>
</evidence>
<dbReference type="GO" id="GO:0005524">
    <property type="term" value="F:ATP binding"/>
    <property type="evidence" value="ECO:0007669"/>
    <property type="project" value="UniProtKB-KW"/>
</dbReference>
<dbReference type="GO" id="GO:0008654">
    <property type="term" value="P:phospholipid biosynthetic process"/>
    <property type="evidence" value="ECO:0007669"/>
    <property type="project" value="UniProtKB-KW"/>
</dbReference>
<keyword evidence="11" id="KW-0594">Phospholipid biosynthesis</keyword>
<gene>
    <name evidence="14" type="ORF">SAMN04488543_1433</name>
</gene>
<dbReference type="Gene3D" id="3.40.50.10330">
    <property type="entry name" value="Probable inorganic polyphosphate/atp-NAD kinase, domain 1"/>
    <property type="match status" value="1"/>
</dbReference>
<evidence type="ECO:0000256" key="1">
    <source>
        <dbReference type="ARBA" id="ARBA00001946"/>
    </source>
</evidence>
<dbReference type="Gene3D" id="2.60.200.40">
    <property type="match status" value="1"/>
</dbReference>
<keyword evidence="10" id="KW-0443">Lipid metabolism</keyword>
<dbReference type="GO" id="GO:0046872">
    <property type="term" value="F:metal ion binding"/>
    <property type="evidence" value="ECO:0007669"/>
    <property type="project" value="UniProtKB-KW"/>
</dbReference>
<dbReference type="SMART" id="SM00046">
    <property type="entry name" value="DAGKc"/>
    <property type="match status" value="1"/>
</dbReference>
<dbReference type="EMBL" id="LT629749">
    <property type="protein sequence ID" value="SDS28277.1"/>
    <property type="molecule type" value="Genomic_DNA"/>
</dbReference>
<evidence type="ECO:0000259" key="13">
    <source>
        <dbReference type="PROSITE" id="PS50146"/>
    </source>
</evidence>
<evidence type="ECO:0000313" key="15">
    <source>
        <dbReference type="Proteomes" id="UP000199092"/>
    </source>
</evidence>
<dbReference type="Pfam" id="PF00781">
    <property type="entry name" value="DAGK_cat"/>
    <property type="match status" value="1"/>
</dbReference>
<comment type="cofactor">
    <cofactor evidence="1">
        <name>Mg(2+)</name>
        <dbReference type="ChEBI" id="CHEBI:18420"/>
    </cofactor>
</comment>
<keyword evidence="5" id="KW-0479">Metal-binding</keyword>
<evidence type="ECO:0000256" key="12">
    <source>
        <dbReference type="ARBA" id="ARBA00023264"/>
    </source>
</evidence>
<reference evidence="14 15" key="1">
    <citation type="submission" date="2016-10" db="EMBL/GenBank/DDBJ databases">
        <authorList>
            <person name="de Groot N.N."/>
        </authorList>
    </citation>
    <scope>NUCLEOTIDE SEQUENCE [LARGE SCALE GENOMIC DNA]</scope>
    <source>
        <strain evidence="14 15">DSM 21741</strain>
    </source>
</reference>
<accession>A0A1H1QXW3</accession>
<dbReference type="GO" id="GO:0005886">
    <property type="term" value="C:plasma membrane"/>
    <property type="evidence" value="ECO:0007669"/>
    <property type="project" value="TreeGrafter"/>
</dbReference>
<protein>
    <submittedName>
        <fullName evidence="14">Diacylglycerol kinase (ATP)</fullName>
    </submittedName>
</protein>
<dbReference type="SUPFAM" id="SSF111331">
    <property type="entry name" value="NAD kinase/diacylglycerol kinase-like"/>
    <property type="match status" value="1"/>
</dbReference>
<dbReference type="PANTHER" id="PTHR12358">
    <property type="entry name" value="SPHINGOSINE KINASE"/>
    <property type="match status" value="1"/>
</dbReference>
<evidence type="ECO:0000313" key="14">
    <source>
        <dbReference type="EMBL" id="SDS28277.1"/>
    </source>
</evidence>
<keyword evidence="4" id="KW-0808">Transferase</keyword>
<dbReference type="NCBIfam" id="TIGR00147">
    <property type="entry name" value="YegS/Rv2252/BmrU family lipid kinase"/>
    <property type="match status" value="1"/>
</dbReference>
<dbReference type="Proteomes" id="UP000199092">
    <property type="component" value="Chromosome I"/>
</dbReference>
<dbReference type="STRING" id="546871.SAMN04488543_1433"/>
<sequence>MPRRIVLVVNPTAGRGRAARALPAVQDRLRASGADLRVVPSTDYGHARDAMASAVASGADVLAVMGGDGMMHLGLNACADQAAAQPTLLGLIPGGTGNDLCRGVGLDPADPVAAAGVVADGTRRDLDLIRVAGRYVGAVLATGFDALVNRRANGMPFPRGSARYPLAALAELRVFSPLRYRLVLDGAVRELEAMLVAVGNTTTYGGGMQICPAADATDGWLDVTVIHPVNRLTLLRLLPQMNSGRFARHPCVEQLRARVVRVDGETDDGGPLVTFGDGEQVGAVPVDATVAPEVLPLVVSTAR</sequence>
<evidence type="ECO:0000256" key="10">
    <source>
        <dbReference type="ARBA" id="ARBA00023098"/>
    </source>
</evidence>
<name>A0A1H1QXW3_9ACTN</name>
<evidence type="ECO:0000256" key="11">
    <source>
        <dbReference type="ARBA" id="ARBA00023209"/>
    </source>
</evidence>
<dbReference type="RefSeq" id="WP_091411500.1">
    <property type="nucleotide sequence ID" value="NZ_LT629749.1"/>
</dbReference>
<comment type="similarity">
    <text evidence="2">Belongs to the diacylglycerol/lipid kinase family.</text>
</comment>
<evidence type="ECO:0000256" key="2">
    <source>
        <dbReference type="ARBA" id="ARBA00005983"/>
    </source>
</evidence>
<keyword evidence="12" id="KW-1208">Phospholipid metabolism</keyword>
<dbReference type="OrthoDB" id="142078at2"/>
<dbReference type="GO" id="GO:0004143">
    <property type="term" value="F:ATP-dependent diacylglycerol kinase activity"/>
    <property type="evidence" value="ECO:0007669"/>
    <property type="project" value="TreeGrafter"/>
</dbReference>
<keyword evidence="8" id="KW-0067">ATP-binding</keyword>
<keyword evidence="6" id="KW-0547">Nucleotide-binding</keyword>
<evidence type="ECO:0000256" key="5">
    <source>
        <dbReference type="ARBA" id="ARBA00022723"/>
    </source>
</evidence>
<dbReference type="InterPro" id="IPR001206">
    <property type="entry name" value="Diacylglycerol_kinase_cat_dom"/>
</dbReference>
<keyword evidence="7 14" id="KW-0418">Kinase</keyword>
<keyword evidence="9" id="KW-0460">Magnesium</keyword>
<evidence type="ECO:0000256" key="6">
    <source>
        <dbReference type="ARBA" id="ARBA00022741"/>
    </source>
</evidence>
<dbReference type="PROSITE" id="PS50146">
    <property type="entry name" value="DAGK"/>
    <property type="match status" value="1"/>
</dbReference>
<keyword evidence="15" id="KW-1185">Reference proteome</keyword>
<proteinExistence type="inferred from homology"/>
<organism evidence="14 15">
    <name type="scientific">Friedmanniella luteola</name>
    <dbReference type="NCBI Taxonomy" id="546871"/>
    <lineage>
        <taxon>Bacteria</taxon>
        <taxon>Bacillati</taxon>
        <taxon>Actinomycetota</taxon>
        <taxon>Actinomycetes</taxon>
        <taxon>Propionibacteriales</taxon>
        <taxon>Nocardioidaceae</taxon>
        <taxon>Friedmanniella</taxon>
    </lineage>
</organism>
<feature type="domain" description="DAGKc" evidence="13">
    <location>
        <begin position="1"/>
        <end position="135"/>
    </location>
</feature>
<evidence type="ECO:0000256" key="8">
    <source>
        <dbReference type="ARBA" id="ARBA00022840"/>
    </source>
</evidence>
<dbReference type="InterPro" id="IPR045540">
    <property type="entry name" value="YegS/DAGK_C"/>
</dbReference>
<dbReference type="PANTHER" id="PTHR12358:SF106">
    <property type="entry name" value="LIPID KINASE YEGS"/>
    <property type="match status" value="1"/>
</dbReference>
<evidence type="ECO:0000256" key="3">
    <source>
        <dbReference type="ARBA" id="ARBA00022516"/>
    </source>
</evidence>
<dbReference type="InterPro" id="IPR050187">
    <property type="entry name" value="Lipid_Phosphate_FormReg"/>
</dbReference>